<dbReference type="PIRSF" id="PIRSF015582">
    <property type="entry name" value="Cit_lyase_B"/>
    <property type="match status" value="1"/>
</dbReference>
<organism evidence="7 8">
    <name type="scientific">Microbulbifer okhotskensis</name>
    <dbReference type="NCBI Taxonomy" id="2926617"/>
    <lineage>
        <taxon>Bacteria</taxon>
        <taxon>Pseudomonadati</taxon>
        <taxon>Pseudomonadota</taxon>
        <taxon>Gammaproteobacteria</taxon>
        <taxon>Cellvibrionales</taxon>
        <taxon>Microbulbiferaceae</taxon>
        <taxon>Microbulbifer</taxon>
    </lineage>
</organism>
<evidence type="ECO:0000256" key="5">
    <source>
        <dbReference type="PIRSR" id="PIRSR015582-2"/>
    </source>
</evidence>
<dbReference type="GO" id="GO:0000287">
    <property type="term" value="F:magnesium ion binding"/>
    <property type="evidence" value="ECO:0007669"/>
    <property type="project" value="TreeGrafter"/>
</dbReference>
<name>A0A9X2ELN7_9GAMM</name>
<feature type="domain" description="HpcH/HpaI aldolase/citrate lyase" evidence="6">
    <location>
        <begin position="2"/>
        <end position="207"/>
    </location>
</feature>
<evidence type="ECO:0000313" key="8">
    <source>
        <dbReference type="Proteomes" id="UP001139028"/>
    </source>
</evidence>
<evidence type="ECO:0000256" key="2">
    <source>
        <dbReference type="ARBA" id="ARBA00022723"/>
    </source>
</evidence>
<keyword evidence="3 5" id="KW-0460">Magnesium</keyword>
<keyword evidence="7" id="KW-0456">Lyase</keyword>
<evidence type="ECO:0000256" key="1">
    <source>
        <dbReference type="ARBA" id="ARBA00001946"/>
    </source>
</evidence>
<dbReference type="Pfam" id="PF03328">
    <property type="entry name" value="HpcH_HpaI"/>
    <property type="match status" value="1"/>
</dbReference>
<feature type="binding site" evidence="4">
    <location>
        <position position="57"/>
    </location>
    <ligand>
        <name>substrate</name>
    </ligand>
</feature>
<feature type="binding site" evidence="5">
    <location>
        <position position="115"/>
    </location>
    <ligand>
        <name>Mg(2+)</name>
        <dbReference type="ChEBI" id="CHEBI:18420"/>
    </ligand>
</feature>
<dbReference type="PANTHER" id="PTHR32308:SF0">
    <property type="entry name" value="HPCH_HPAI ALDOLASE_CITRATE LYASE DOMAIN-CONTAINING PROTEIN"/>
    <property type="match status" value="1"/>
</dbReference>
<dbReference type="InterPro" id="IPR015813">
    <property type="entry name" value="Pyrv/PenolPyrv_kinase-like_dom"/>
</dbReference>
<dbReference type="GO" id="GO:0016829">
    <property type="term" value="F:lyase activity"/>
    <property type="evidence" value="ECO:0007669"/>
    <property type="project" value="UniProtKB-KW"/>
</dbReference>
<evidence type="ECO:0000313" key="7">
    <source>
        <dbReference type="EMBL" id="MCO1334522.1"/>
    </source>
</evidence>
<accession>A0A9X2ELN7</accession>
<evidence type="ECO:0000259" key="6">
    <source>
        <dbReference type="Pfam" id="PF03328"/>
    </source>
</evidence>
<dbReference type="GO" id="GO:0006107">
    <property type="term" value="P:oxaloacetate metabolic process"/>
    <property type="evidence" value="ECO:0007669"/>
    <property type="project" value="TreeGrafter"/>
</dbReference>
<proteinExistence type="predicted"/>
<evidence type="ECO:0000256" key="4">
    <source>
        <dbReference type="PIRSR" id="PIRSR015582-1"/>
    </source>
</evidence>
<dbReference type="Gene3D" id="3.20.20.60">
    <property type="entry name" value="Phosphoenolpyruvate-binding domains"/>
    <property type="match status" value="1"/>
</dbReference>
<dbReference type="AlphaFoldDB" id="A0A9X2ELN7"/>
<gene>
    <name evidence="7" type="ORF">MO867_09240</name>
</gene>
<dbReference type="InterPro" id="IPR005000">
    <property type="entry name" value="Aldolase/citrate-lyase_domain"/>
</dbReference>
<dbReference type="EMBL" id="JALBWM010000030">
    <property type="protein sequence ID" value="MCO1334522.1"/>
    <property type="molecule type" value="Genomic_DNA"/>
</dbReference>
<evidence type="ECO:0000256" key="3">
    <source>
        <dbReference type="ARBA" id="ARBA00022842"/>
    </source>
</evidence>
<comment type="caution">
    <text evidence="7">The sequence shown here is derived from an EMBL/GenBank/DDBJ whole genome shotgun (WGS) entry which is preliminary data.</text>
</comment>
<reference evidence="7" key="1">
    <citation type="journal article" date="2022" name="Arch. Microbiol.">
        <title>Microbulbifer okhotskensis sp. nov., isolated from a deep bottom sediment of the Okhotsk Sea.</title>
        <authorList>
            <person name="Romanenko L."/>
            <person name="Kurilenko V."/>
            <person name="Otstavnykh N."/>
            <person name="Velansky P."/>
            <person name="Isaeva M."/>
            <person name="Mikhailov V."/>
        </authorList>
    </citation>
    <scope>NUCLEOTIDE SEQUENCE</scope>
    <source>
        <strain evidence="7">OS29</strain>
    </source>
</reference>
<dbReference type="InterPro" id="IPR011206">
    <property type="entry name" value="Citrate_lyase_beta/mcl1/mcl2"/>
</dbReference>
<protein>
    <submittedName>
        <fullName evidence="7">CoA ester lyase</fullName>
    </submittedName>
</protein>
<dbReference type="PANTHER" id="PTHR32308">
    <property type="entry name" value="LYASE BETA SUBUNIT, PUTATIVE (AFU_ORTHOLOGUE AFUA_4G13030)-RELATED"/>
    <property type="match status" value="1"/>
</dbReference>
<dbReference type="SUPFAM" id="SSF51621">
    <property type="entry name" value="Phosphoenolpyruvate/pyruvate domain"/>
    <property type="match status" value="1"/>
</dbReference>
<dbReference type="Proteomes" id="UP001139028">
    <property type="component" value="Unassembled WGS sequence"/>
</dbReference>
<feature type="binding site" evidence="5">
    <location>
        <position position="141"/>
    </location>
    <ligand>
        <name>Mg(2+)</name>
        <dbReference type="ChEBI" id="CHEBI:18420"/>
    </ligand>
</feature>
<keyword evidence="2 5" id="KW-0479">Metal-binding</keyword>
<dbReference type="InterPro" id="IPR040442">
    <property type="entry name" value="Pyrv_kinase-like_dom_sf"/>
</dbReference>
<sequence length="267" mass="28650">MPATRPDRYEKAIASGADIACVDLENSVALSEKDAAREQVVNFFSGKKNIGAQRALRINQLDSDLGIKDMLMLLTLSRLPDIIMIPKVQSAEEVIGFSQVMAPSHKKICIMPLIESPKGLENALSIAQVDSVVCLAFGAADYSSVVGSDMSWDALLYGRGRLVQAAAFAGIDAVDGPWLELKDEKGLLEETKRVSALGFSGKIAVHPKQIKPIHHGLAPSNEALSHAQRVVQAYEENHGGILVVDGQMVDMPVVERALKIVAASKGV</sequence>
<comment type="cofactor">
    <cofactor evidence="1">
        <name>Mg(2+)</name>
        <dbReference type="ChEBI" id="CHEBI:18420"/>
    </cofactor>
</comment>
<keyword evidence="8" id="KW-1185">Reference proteome</keyword>
<feature type="binding site" evidence="4">
    <location>
        <position position="115"/>
    </location>
    <ligand>
        <name>substrate</name>
    </ligand>
</feature>